<name>M3UIN8_GORML</name>
<evidence type="ECO:0000256" key="1">
    <source>
        <dbReference type="SAM" id="MobiDB-lite"/>
    </source>
</evidence>
<dbReference type="RefSeq" id="WP_008377662.1">
    <property type="nucleotide sequence ID" value="NZ_BAOP01000008.1"/>
</dbReference>
<evidence type="ECO:0000313" key="4">
    <source>
        <dbReference type="Proteomes" id="UP000035009"/>
    </source>
</evidence>
<keyword evidence="2" id="KW-0472">Membrane</keyword>
<feature type="region of interest" description="Disordered" evidence="1">
    <location>
        <begin position="142"/>
        <end position="167"/>
    </location>
</feature>
<keyword evidence="2" id="KW-1133">Transmembrane helix</keyword>
<comment type="caution">
    <text evidence="3">The sequence shown here is derived from an EMBL/GenBank/DDBJ whole genome shotgun (WGS) entry which is preliminary data.</text>
</comment>
<dbReference type="STRING" id="410332.SAMN04488550_4313"/>
<gene>
    <name evidence="3" type="ORF">GM1_008_00870</name>
</gene>
<organism evidence="3 4">
    <name type="scientific">Gordonia malaquae NBRC 108250</name>
    <dbReference type="NCBI Taxonomy" id="1223542"/>
    <lineage>
        <taxon>Bacteria</taxon>
        <taxon>Bacillati</taxon>
        <taxon>Actinomycetota</taxon>
        <taxon>Actinomycetes</taxon>
        <taxon>Mycobacteriales</taxon>
        <taxon>Gordoniaceae</taxon>
        <taxon>Gordonia</taxon>
    </lineage>
</organism>
<evidence type="ECO:0000313" key="3">
    <source>
        <dbReference type="EMBL" id="GAC79325.1"/>
    </source>
</evidence>
<protein>
    <submittedName>
        <fullName evidence="3">Uncharacterized protein</fullName>
    </submittedName>
</protein>
<dbReference type="EMBL" id="BAOP01000008">
    <property type="protein sequence ID" value="GAC79325.1"/>
    <property type="molecule type" value="Genomic_DNA"/>
</dbReference>
<keyword evidence="4" id="KW-1185">Reference proteome</keyword>
<proteinExistence type="predicted"/>
<feature type="transmembrane region" description="Helical" evidence="2">
    <location>
        <begin position="42"/>
        <end position="63"/>
    </location>
</feature>
<feature type="transmembrane region" description="Helical" evidence="2">
    <location>
        <begin position="9"/>
        <end position="36"/>
    </location>
</feature>
<dbReference type="AlphaFoldDB" id="M3UIN8"/>
<keyword evidence="2" id="KW-0812">Transmembrane</keyword>
<accession>M3UIN8</accession>
<reference evidence="3 4" key="1">
    <citation type="submission" date="2013-02" db="EMBL/GenBank/DDBJ databases">
        <title>Whole genome shotgun sequence of Gordonia malaquae NBRC 108250.</title>
        <authorList>
            <person name="Yoshida I."/>
            <person name="Hosoyama A."/>
            <person name="Tsuchikane K."/>
            <person name="Ando Y."/>
            <person name="Baba S."/>
            <person name="Ohji S."/>
            <person name="Hamada M."/>
            <person name="Tamura T."/>
            <person name="Yamazoe A."/>
            <person name="Yamazaki S."/>
            <person name="Fujita N."/>
        </authorList>
    </citation>
    <scope>NUCLEOTIDE SEQUENCE [LARGE SCALE GENOMIC DNA]</scope>
    <source>
        <strain evidence="3 4">NBRC 108250</strain>
    </source>
</reference>
<sequence>MLHDVSGGILLVGMGLFVLMIGVSIVLAVWFAIAHINRPDVFLWGFGIALGVVVLGATAEVVVSGRLEEAKYADANTAAGVVDSVTTTQETGGEGDVVTVFHVNVTARISEELVLRRRMEVWERDNGNPDETWTGRTIRFRHNTEDPDDLSDARFDRLPDWTAKEAG</sequence>
<evidence type="ECO:0000256" key="2">
    <source>
        <dbReference type="SAM" id="Phobius"/>
    </source>
</evidence>
<feature type="compositionally biased region" description="Basic and acidic residues" evidence="1">
    <location>
        <begin position="151"/>
        <end position="167"/>
    </location>
</feature>
<dbReference type="eggNOG" id="ENOG5033W51">
    <property type="taxonomic scope" value="Bacteria"/>
</dbReference>
<dbReference type="Proteomes" id="UP000035009">
    <property type="component" value="Unassembled WGS sequence"/>
</dbReference>